<keyword evidence="2" id="KW-1185">Reference proteome</keyword>
<dbReference type="InterPro" id="IPR040235">
    <property type="entry name" value="Nicolin-1"/>
</dbReference>
<dbReference type="PANTHER" id="PTHR31239">
    <property type="entry name" value="NICOLIN 1"/>
    <property type="match status" value="1"/>
</dbReference>
<reference evidence="1" key="1">
    <citation type="thesis" date="2020" institute="ProQuest LLC" country="789 East Eisenhower Parkway, Ann Arbor, MI, USA">
        <title>Comparative Genomics and Chromosome Evolution.</title>
        <authorList>
            <person name="Mudd A.B."/>
        </authorList>
    </citation>
    <scope>NUCLEOTIDE SEQUENCE</scope>
    <source>
        <strain evidence="1">Female2</strain>
        <tissue evidence="1">Blood</tissue>
    </source>
</reference>
<gene>
    <name evidence="1" type="ORF">GDO86_007339</name>
</gene>
<protein>
    <recommendedName>
        <fullName evidence="3">Nicolin 1</fullName>
    </recommendedName>
</protein>
<dbReference type="Proteomes" id="UP000812440">
    <property type="component" value="Chromosome 4"/>
</dbReference>
<dbReference type="PANTHER" id="PTHR31239:SF2">
    <property type="entry name" value="NICOLIN-1"/>
    <property type="match status" value="1"/>
</dbReference>
<evidence type="ECO:0000313" key="2">
    <source>
        <dbReference type="Proteomes" id="UP000812440"/>
    </source>
</evidence>
<sequence length="214" mass="24550">MAQDCVPYTIKAPFPLQVGDMKSEMGRPGVSVIDVTVSEPLDVKEITFKNYYTAFLTVRIQQRKPSDTEGSSTVWRTCIRNLRLMPNPHTEEGSQDYVSLHRHQMLCDTDSVISLRFILRQPSPVWTNFNLEELQINPSGKQSPQEMFSWWLSQLPQEEQLQSLSKDLPDPEKVSNEVQQMWVLTELMRANQSSASVGRFDVDGCYDINLLSYT</sequence>
<accession>A0A8T2IYJ9</accession>
<comment type="caution">
    <text evidence="1">The sequence shown here is derived from an EMBL/GenBank/DDBJ whole genome shotgun (WGS) entry which is preliminary data.</text>
</comment>
<dbReference type="OrthoDB" id="73161at2759"/>
<dbReference type="GO" id="GO:0005654">
    <property type="term" value="C:nucleoplasm"/>
    <property type="evidence" value="ECO:0007669"/>
    <property type="project" value="TreeGrafter"/>
</dbReference>
<dbReference type="AlphaFoldDB" id="A0A8T2IYJ9"/>
<proteinExistence type="predicted"/>
<evidence type="ECO:0000313" key="1">
    <source>
        <dbReference type="EMBL" id="KAG8436194.1"/>
    </source>
</evidence>
<dbReference type="EMBL" id="JAACNH010000007">
    <property type="protein sequence ID" value="KAG8436194.1"/>
    <property type="molecule type" value="Genomic_DNA"/>
</dbReference>
<organism evidence="1 2">
    <name type="scientific">Hymenochirus boettgeri</name>
    <name type="common">Congo dwarf clawed frog</name>
    <dbReference type="NCBI Taxonomy" id="247094"/>
    <lineage>
        <taxon>Eukaryota</taxon>
        <taxon>Metazoa</taxon>
        <taxon>Chordata</taxon>
        <taxon>Craniata</taxon>
        <taxon>Vertebrata</taxon>
        <taxon>Euteleostomi</taxon>
        <taxon>Amphibia</taxon>
        <taxon>Batrachia</taxon>
        <taxon>Anura</taxon>
        <taxon>Pipoidea</taxon>
        <taxon>Pipidae</taxon>
        <taxon>Pipinae</taxon>
        <taxon>Hymenochirus</taxon>
    </lineage>
</organism>
<name>A0A8T2IYJ9_9PIPI</name>
<evidence type="ECO:0008006" key="3">
    <source>
        <dbReference type="Google" id="ProtNLM"/>
    </source>
</evidence>